<reference evidence="2" key="1">
    <citation type="submission" date="2019-08" db="EMBL/GenBank/DDBJ databases">
        <authorList>
            <person name="Kucharzyk K."/>
            <person name="Murdoch R.W."/>
            <person name="Higgins S."/>
            <person name="Loffler F."/>
        </authorList>
    </citation>
    <scope>NUCLEOTIDE SEQUENCE</scope>
</reference>
<feature type="compositionally biased region" description="Basic residues" evidence="1">
    <location>
        <begin position="1024"/>
        <end position="1036"/>
    </location>
</feature>
<sequence>MSPARSGEAEVVGAERVEADMRELDRGRVVEMQHHAAVDLLERRRERLEVVQPSEAAQVDDILARGEVGHHVAAAPRDEGEGVGPRAAGKEVVALAAAQHIRTVAAEQGVSAVAAVQHVVAAAAEQDVVARLAGHRIAAVAAEDQVVAVAAAHAVGAGPPQHHVIARIRLDQVVATAGEDLVGPRATEQQRVERAVAGQHTALGLCLEDTTLRHHDHLDLGTVGTALTICDRVGEGGAADMVRGRGEQDLAILQHHRAGGAGDLGDGQRVGVGVGVVQQQRRRRDQDRLARPHPVAGVALHHRRGVRHRRGLRPVGIEREHRHVVKADALAAPGIEPDRAVIRAAAGDRVGEQRVAVHEGLDRRAVDGHPQVEGLARSVAGGDLGQVFLDPVLHLDQLEQAGARGRVELDLVVVVGVLVVQQQAERAVVRGLDPGFDLILRPVLRRRVRNQRIGALAQHMGAIAKRRPAPLPVVGGIGRGPAQLPAVDVGGLRQTPVDDLPVALAAILARTVLLALVDDRPAPGIVGVGEVIREQHPVLTDRIDDERVAIGAAAGIGDLERHRLLPGCRERHLGLRPGGDLVALGIEPAPAGDLGIAIALPGIERDRHLTIAIGVDRREVTAGMCLQPERADIDVVELRGVLIVRVEADRAAAQRVGVGDGAEDRLAVEEDPDLAAGHRNLELRVARPGAARMDRGKHRLDAVLHPHQFARVLRRVEGDAIGVGLVLEVEDRADRVLVGGFQRQLVAVVLPLARAFAFPDEDVFTGVRAFIDPALGDLVDFDAVDALGIAALDDEVPGLAFRLLQAGIGVAVGVGDRLAREIELEADLRRRGLQDRAGADAAKRRHLVLREDVVGEQHVLHVDVAGLAVIVREQQEALVQVDLEALGRTGGGADEDAVDVFGDQHGVAVDGKGEGDPVPGVRGQPALVVAADADPVRCVAEQIGVGAVADVGLQERQPRAAAGRDQDVIDERVFRRHHAGRNRLGGGDMQHLLRLQRADQGDVSRNPGLRRFGGFGGFGQLGRGRCHQRNTKRRIGGRGEGHLAARRDGCRPRDDGKPVRPGDDLGARDAFGQRDAARARAAKRGDLRRGQDLAGDADRRDRDRRRLAVIVAKEQRTVLEVERIARIGRDVLRADQHAVDIFRDDQPAVVLGEGQHHPVPGVEADLARVIRHRAEAEARARKLHEHVGIAATDRARLQQRHVARRRRRGDHQVEGERIGGQMPVGAGDAGAQNEAVVAGARRDQNRGHRLGRCRRQRHAKPDVGDLAEGEIAARLEAAGAFLRLEAQFAGAEAGALDTVGQHRAAGRRSAHLGDLSGAEHRPGDADRRNRHRRRLAVVIGKEQHAVLAVERIARRIGGRDRLRPDGGAVDVFGDDDRAVVLFVIGQHDAVPGIEAHRPGIGRRGADRQAVAAEPQEHVGVIAIAQIGLDQPDVAARGVRRHHQVEDDRVGGKQAGPEAGLQQQRLIGGCGRHQHHLGGGGGHGGRRRVGRLGGGHRGRCRGQTRDAEAVGRTVRGDRLDGDRTAAPALRVAVIERIDEQRAVVRHDHLHRVARHRAGRTGHFQRQEMPAGRQFERRRGALGDDIAVGILPDIMQPRILARIERRALQRDLRVTVAFRGHEEVVSGLGDGVEHRRRQVERQRLFLAAIGAVEPVAVERLAAVIAQIAVGQREIGRGIGLVVFRVDGDEADRARAAVAVLDLVRDAVLIVHQHLIDRVAEVVVGLQRLGAVAEDMAREGEGDVAVGLHQLAVEGFAVIGALGLLTETIVIARALAIERRAGRIVAPGPVHIGMGGQDDALVEVVLDHVLRPADDVVRGPEFEAQHQPFDAVGRGEGVIVVRRALGRHVIDTAEGVVDLGLMLGRVVVVHPGRRMVARRAAGALVMVARGQRIGDLAVENAQRLGHVLPHLLAGAGGDIAHMVHELDAEPVLLVNQPLRHQREGGRAVGIGIILRVGQDGDGIGVLAGHPHPQVLGDRGAQGIRRGDLQVAVIQRIAVIEDQLAGLDTRREHLAVRVRDRIGQVLTGEGFGKVEDLRFRSAPDQKVGDRFEDRGHEWFLSGFCEIAKIRFAGGT</sequence>
<dbReference type="EMBL" id="VSSQ01000182">
    <property type="protein sequence ID" value="MPL83917.1"/>
    <property type="molecule type" value="Genomic_DNA"/>
</dbReference>
<evidence type="ECO:0000256" key="1">
    <source>
        <dbReference type="SAM" id="MobiDB-lite"/>
    </source>
</evidence>
<feature type="compositionally biased region" description="Basic residues" evidence="1">
    <location>
        <begin position="1197"/>
        <end position="1209"/>
    </location>
</feature>
<feature type="compositionally biased region" description="Basic and acidic residues" evidence="1">
    <location>
        <begin position="1317"/>
        <end position="1327"/>
    </location>
</feature>
<protein>
    <submittedName>
        <fullName evidence="2">Uncharacterized protein</fullName>
    </submittedName>
</protein>
<accession>A0A644UY80</accession>
<organism evidence="2">
    <name type="scientific">bioreactor metagenome</name>
    <dbReference type="NCBI Taxonomy" id="1076179"/>
    <lineage>
        <taxon>unclassified sequences</taxon>
        <taxon>metagenomes</taxon>
        <taxon>ecological metagenomes</taxon>
    </lineage>
</organism>
<gene>
    <name evidence="2" type="ORF">SDC9_29876</name>
</gene>
<evidence type="ECO:0000313" key="2">
    <source>
        <dbReference type="EMBL" id="MPL83917.1"/>
    </source>
</evidence>
<feature type="region of interest" description="Disordered" evidence="1">
    <location>
        <begin position="1307"/>
        <end position="1330"/>
    </location>
</feature>
<feature type="compositionally biased region" description="Basic and acidic residues" evidence="1">
    <location>
        <begin position="1037"/>
        <end position="1099"/>
    </location>
</feature>
<comment type="caution">
    <text evidence="2">The sequence shown here is derived from an EMBL/GenBank/DDBJ whole genome shotgun (WGS) entry which is preliminary data.</text>
</comment>
<name>A0A644UY80_9ZZZZ</name>
<feature type="region of interest" description="Disordered" evidence="1">
    <location>
        <begin position="1195"/>
        <end position="1229"/>
    </location>
</feature>
<feature type="region of interest" description="Disordered" evidence="1">
    <location>
        <begin position="1023"/>
        <end position="1099"/>
    </location>
</feature>
<proteinExistence type="predicted"/>